<dbReference type="InterPro" id="IPR027417">
    <property type="entry name" value="P-loop_NTPase"/>
</dbReference>
<comment type="similarity">
    <text evidence="1">Belongs to the TrbE/VirB4 family.</text>
</comment>
<dbReference type="STRING" id="1156985.SAMN04488118_11747"/>
<name>A0A1G5RHK6_9RHOB</name>
<dbReference type="Pfam" id="PF03135">
    <property type="entry name" value="CagE_TrbE_VirB"/>
    <property type="match status" value="1"/>
</dbReference>
<gene>
    <name evidence="8" type="ORF">SAMN04488118_11747</name>
</gene>
<evidence type="ECO:0000259" key="6">
    <source>
        <dbReference type="Pfam" id="PF03135"/>
    </source>
</evidence>
<dbReference type="Gene3D" id="3.40.50.300">
    <property type="entry name" value="P-loop containing nucleotide triphosphate hydrolases"/>
    <property type="match status" value="1"/>
</dbReference>
<dbReference type="SUPFAM" id="SSF52540">
    <property type="entry name" value="P-loop containing nucleoside triphosphate hydrolases"/>
    <property type="match status" value="1"/>
</dbReference>
<dbReference type="PANTHER" id="PTHR30121:SF12">
    <property type="entry name" value="TYPE IV SECRETION SYSTEM PROTEIN CAGE"/>
    <property type="match status" value="1"/>
</dbReference>
<evidence type="ECO:0000256" key="4">
    <source>
        <dbReference type="ARBA" id="ARBA00023026"/>
    </source>
</evidence>
<reference evidence="8 9" key="1">
    <citation type="submission" date="2016-10" db="EMBL/GenBank/DDBJ databases">
        <authorList>
            <person name="de Groot N.N."/>
        </authorList>
    </citation>
    <scope>NUCLEOTIDE SEQUENCE [LARGE SCALE GENOMIC DNA]</scope>
    <source>
        <strain evidence="8 9">U95</strain>
    </source>
</reference>
<dbReference type="InterPro" id="IPR004346">
    <property type="entry name" value="CagE_TrbE_VirB"/>
</dbReference>
<organism evidence="8 9">
    <name type="scientific">Epibacterium ulvae</name>
    <dbReference type="NCBI Taxonomy" id="1156985"/>
    <lineage>
        <taxon>Bacteria</taxon>
        <taxon>Pseudomonadati</taxon>
        <taxon>Pseudomonadota</taxon>
        <taxon>Alphaproteobacteria</taxon>
        <taxon>Rhodobacterales</taxon>
        <taxon>Roseobacteraceae</taxon>
        <taxon>Epibacterium</taxon>
    </lineage>
</organism>
<evidence type="ECO:0000256" key="1">
    <source>
        <dbReference type="ARBA" id="ARBA00006512"/>
    </source>
</evidence>
<evidence type="ECO:0000259" key="7">
    <source>
        <dbReference type="Pfam" id="PF19044"/>
    </source>
</evidence>
<feature type="domain" description="CagE TrbE VirB component of type IV transporter system central" evidence="6">
    <location>
        <begin position="176"/>
        <end position="377"/>
    </location>
</feature>
<evidence type="ECO:0000256" key="3">
    <source>
        <dbReference type="ARBA" id="ARBA00022840"/>
    </source>
</evidence>
<keyword evidence="4" id="KW-0843">Virulence</keyword>
<dbReference type="GO" id="GO:0005524">
    <property type="term" value="F:ATP binding"/>
    <property type="evidence" value="ECO:0007669"/>
    <property type="project" value="UniProtKB-KW"/>
</dbReference>
<dbReference type="EMBL" id="FMWG01000017">
    <property type="protein sequence ID" value="SCZ73517.1"/>
    <property type="molecule type" value="Genomic_DNA"/>
</dbReference>
<accession>A0A1G5RHK6</accession>
<keyword evidence="3" id="KW-0067">ATP-binding</keyword>
<dbReference type="OrthoDB" id="9816422at2"/>
<feature type="domain" description="TraG P-loop" evidence="7">
    <location>
        <begin position="614"/>
        <end position="717"/>
    </location>
</feature>
<evidence type="ECO:0000313" key="9">
    <source>
        <dbReference type="Proteomes" id="UP000198767"/>
    </source>
</evidence>
<protein>
    <recommendedName>
        <fullName evidence="5">Type IV secretion system protein virB4</fullName>
    </recommendedName>
</protein>
<dbReference type="Pfam" id="PF19044">
    <property type="entry name" value="P-loop_TraG"/>
    <property type="match status" value="1"/>
</dbReference>
<dbReference type="InterPro" id="IPR043964">
    <property type="entry name" value="P-loop_TraG"/>
</dbReference>
<dbReference type="InterPro" id="IPR018145">
    <property type="entry name" value="CagE_TrbE_VirB_cntrl_dom"/>
</dbReference>
<evidence type="ECO:0000256" key="2">
    <source>
        <dbReference type="ARBA" id="ARBA00022741"/>
    </source>
</evidence>
<dbReference type="PANTHER" id="PTHR30121">
    <property type="entry name" value="UNCHARACTERIZED PROTEIN YJGR-RELATED"/>
    <property type="match status" value="1"/>
</dbReference>
<proteinExistence type="inferred from homology"/>
<dbReference type="InterPro" id="IPR051162">
    <property type="entry name" value="T4SS_component"/>
</dbReference>
<keyword evidence="2" id="KW-0547">Nucleotide-binding</keyword>
<keyword evidence="9" id="KW-1185">Reference proteome</keyword>
<dbReference type="AlphaFoldDB" id="A0A1G5RHK6"/>
<dbReference type="RefSeq" id="WP_090221103.1">
    <property type="nucleotide sequence ID" value="NZ_FMWG01000017.1"/>
</dbReference>
<evidence type="ECO:0000256" key="5">
    <source>
        <dbReference type="ARBA" id="ARBA00023635"/>
    </source>
</evidence>
<dbReference type="NCBIfam" id="TIGR00929">
    <property type="entry name" value="VirB4_CagE"/>
    <property type="match status" value="1"/>
</dbReference>
<sequence>MSHCSRLLKREITATDYLPFVRHADDHTIITTNRGAFQMLKIDGASFRTADTSGINSLHNGLNHHIRNIADENVMIYTHIIRSEDQAYPDGEFSSEFSGWLDKTYREQIQGKRLYRNDIYVTIYMQPRGLAASRLATGVKRARKSQIEADQALLEQLEDRTGVLAKNLSRYGVRRLGLVKSEQGYVCSEPMSVLRQLVTGRYQLMPLVHGAIGSAIYTDRVIFGREALEIRHPADSTFGAMFGVNEYPSRTRPTMLGDLLTAPFRFILSQSFRCIARSEAIKSMKLKEGRMRNAGDDAVSQADELKDARDELMSGNYVMGEHNMSLLVFADDLKTLRSHVSDASNLLANSGAIVAREDLGIESAFWAQLPGNHSKRLRPAPMTSRNFTAFSPLHNYPTGHRDGNHWGKAVAKLKTSADSSFYLNFHVGDLGHTAIYGPSGSGKTVVINYALSQLEKLKVKRVLFDKDRGGEIFVRATDGTYLALQTGERTGCAPFKALDLTPANQAFLVALTKAMLADPYHPFTADDNARIEAAISGLRNVPQDQRSVSVLRELIGFGSGGSDDIGNRLDRWADEGRLSWVFDNDQDEIGFDDELIGFDITSFLDDPTIRNPMMMYLMHRVEQLINGQRIAIVIDEFWKALADDFFVDFVKDKLKVIRKQNGIVIAGTQSTSDVVSSPIARTVIEQCASQIFFANEKANENELRQEFGLTQREYQIVRNELSIGQFLIKQGGNSVVCELDLRGQDNALAVLSGRTEETNLMNTIRAQYPDPSQWLPIFHTKRKELS</sequence>
<dbReference type="Proteomes" id="UP000198767">
    <property type="component" value="Unassembled WGS sequence"/>
</dbReference>
<evidence type="ECO:0000313" key="8">
    <source>
        <dbReference type="EMBL" id="SCZ73517.1"/>
    </source>
</evidence>